<reference evidence="1 2" key="1">
    <citation type="submission" date="2015-08" db="EMBL/GenBank/DDBJ databases">
        <title>Ancestral chromatin configuration constrains chromatin evolution on differentiating sex chromosomes in Drosophila.</title>
        <authorList>
            <person name="Zhou Q."/>
            <person name="Bachtrog D."/>
        </authorList>
    </citation>
    <scope>NUCLEOTIDE SEQUENCE [LARGE SCALE GENOMIC DNA]</scope>
    <source>
        <tissue evidence="1">Whole larvae</tissue>
    </source>
</reference>
<dbReference type="OMA" id="MDWNAIP"/>
<keyword evidence="2" id="KW-1185">Reference proteome</keyword>
<protein>
    <submittedName>
        <fullName evidence="1">CG15824</fullName>
    </submittedName>
</protein>
<sequence>MSILDALTVRESINEEDEIEDAPDEEQCTRASRISAHGRAKSDFCCIAKEYYSEYGNLVDSLQIIPRLIVNKKGFKKNATYGLSIAIRNNGLYPRNIRFFTDSPNDTQLSVLEHELNRYLETDKVINIKIWIRSTTAHDINRPRHIFIETFHPNIVFEVPIIVLQGLEEPTYSKTIILPACVPKDKSYYEMIIYNPKKEPVPFKLKNTFHGLTISDLHKDEIPRLDYVKLLLTFHPKKLQIYKGFFNLKFSMEPARLIMFEFTPKSMGAYLSHGHIVFGQTKFDQEETRKIIICNESPHILRMCTYFSIQQRDTVHSSLSINSKMSRLFSDAVSMHSVLMYDFEEEGPPTITYNEEAEYHFNYDAPDVLEAYSTNEIILKFRPNCIETTPFSDAMEPPYFQRTKIHFCLTDSDDCVETQFVTIEGEVGGIEVEIFPKVIDFRKIYLGEEHCAFIKILNVDGVNAKVNFKDALEEDVGGVRISPEAGYDLAPCERGVFTLSFFTIVPTRFTLTLRFKVVNGSHYKVLIKGTGQHVQLRTFPQLVEFGSIPIAVPQKRFMLLMNPLAVPITLQVTTTDDGEEQPLVLNIRDSTEMLPITVRDPIKHLQKTNDELREEVDLTQDFEFQLNEQEELSVKSYSQNESIYSAEFEEEVMEPVPVLASHLLKNLKKQKIFDKSETDKRVIQETLREMLNTKYFNIFSKHNNFIFMDWNALPSDPREIYCDNEVIYLRPNTGRSITILIVPNRVGYFHRSLTVRICPAVPLPSESSEDQQHNTLIESKYLCSKLWYEFNCCIPDIEWINFVDLTERVIYAGEEYYFDMVFSNPSTVSGFVHYEVVPNEMSFRDGTWKFFIAGGAQAVAKCSISFHMKGQNKLTGLVKVVGGPHPYPFHIFAQVLPPEIRIRPRFVHRLLHVYEENKIHFYIDNCSPTNTMLTLRLEDCEFQYLTTRGGVLAATGQSMYTTLVSMFLDPDLYRNTLYVDLQFDHVMEIPITFLVEGVPLYFEPDIKKGYDAGLLFTDSKEDFNANIFMHRFKVKVINRGQRYYRVSISRLKTYNPTLSVSACTSLPLMARFEIQPKLLELSPNSFDYMEVLISAYEEGVYQAEFMLNITDIKYPQRKHILKVTIKATFVDCQLQWSPRQLNFHFQPKTPLKDRTHIAIAELINPFDIPVENVILTALGPFRIKALFEHLFERQISTRFDSHEHKEIFVLFHRPALKQLCCKLIEGRVTACAEGMPQKYLQVRVHVLVPELAIMLPELVLFDRGRAYETTINIVNLGCAAASYKWHRLWVTDRFVGDDDPADVVAEILDEILRMLEYNFKCDEEPNMTLRYQLCRCQFHHETEVGNLVLEIIEDIINELDLSQRRFIINLNEMDISLDDSAQHSTTSFIQHTLDELLNRLNVESSQELSEASSEYCFLDRFIYFYEKTGEVAIKNSQDCVLHLPHINRGHELKTVFQLGVIGGIASSLAVTLVNLNEKIRFHNDNVYLNIKPWYELFNTTIRISNVTQYPLQLIFVDMRPDQKEWRFVDGYAKIMQSYDLALEPLGIDKIQLSGILGFSENFQRSFAVLINKSALSYFRLRGQGVLPILCMTSQLPRVTQSMVEILDEYTCMRIIYNYEIFKSITETDEEPPGGDEEEDFMEDYPSEDFSVMSISGEEEMSDARQRAHDYQFYRMLRTYVLVNNNEELPNAVVLNQMLLTERYLRRLRYNSEVFDIHQQVYQTYLKEGKNMGYKQPSTVKHITVQPLPCEQHGYVLDLGPLTRNTLRKFELNLHFFGPGKLIAAARTAVRIPGLFVDFQVDNHIDKKFTFWAEQCKAPEFFKDSYRNMLEREVDADKDPKLKHAHSFDLNEIVIHQRDVNAVDRRIIDEYYISFNPSVYPDHKHHFTLAKVYTAHSSNFSGVDVRLVGYFRPSSKYYKHQQRIEDYIYIDLHMGPTLPILLKGICAA</sequence>
<evidence type="ECO:0000313" key="2">
    <source>
        <dbReference type="Proteomes" id="UP000494163"/>
    </source>
</evidence>
<dbReference type="GO" id="GO:1904158">
    <property type="term" value="P:axonemal central apparatus assembly"/>
    <property type="evidence" value="ECO:0007669"/>
    <property type="project" value="TreeGrafter"/>
</dbReference>
<accession>A0A0M4EAR8</accession>
<dbReference type="EMBL" id="CP012523">
    <property type="protein sequence ID" value="ALC39538.1"/>
    <property type="molecule type" value="Genomic_DNA"/>
</dbReference>
<dbReference type="InterPro" id="IPR013783">
    <property type="entry name" value="Ig-like_fold"/>
</dbReference>
<dbReference type="GO" id="GO:0005930">
    <property type="term" value="C:axoneme"/>
    <property type="evidence" value="ECO:0007669"/>
    <property type="project" value="TreeGrafter"/>
</dbReference>
<dbReference type="PANTHER" id="PTHR23053:SF0">
    <property type="entry name" value="HYDROCEPHALUS-INDUCING PROTEIN HOMOLOG"/>
    <property type="match status" value="1"/>
</dbReference>
<dbReference type="STRING" id="30019.A0A0M4EAR8"/>
<dbReference type="OrthoDB" id="8014496at2759"/>
<dbReference type="InterPro" id="IPR033305">
    <property type="entry name" value="Hydin-like"/>
</dbReference>
<dbReference type="GO" id="GO:0003341">
    <property type="term" value="P:cilium movement"/>
    <property type="evidence" value="ECO:0007669"/>
    <property type="project" value="TreeGrafter"/>
</dbReference>
<dbReference type="Proteomes" id="UP000494163">
    <property type="component" value="Chromosome 2L"/>
</dbReference>
<dbReference type="Gene3D" id="2.60.40.10">
    <property type="entry name" value="Immunoglobulins"/>
    <property type="match status" value="1"/>
</dbReference>
<evidence type="ECO:0000313" key="1">
    <source>
        <dbReference type="EMBL" id="ALC39538.1"/>
    </source>
</evidence>
<dbReference type="PANTHER" id="PTHR23053">
    <property type="entry name" value="DLEC1 DELETED IN LUNG AND ESOPHAGEAL CANCER 1"/>
    <property type="match status" value="1"/>
</dbReference>
<proteinExistence type="predicted"/>
<gene>
    <name evidence="1" type="ORF">Dbus_chr2Lg1623</name>
</gene>
<organism evidence="1 2">
    <name type="scientific">Drosophila busckii</name>
    <name type="common">Fruit fly</name>
    <dbReference type="NCBI Taxonomy" id="30019"/>
    <lineage>
        <taxon>Eukaryota</taxon>
        <taxon>Metazoa</taxon>
        <taxon>Ecdysozoa</taxon>
        <taxon>Arthropoda</taxon>
        <taxon>Hexapoda</taxon>
        <taxon>Insecta</taxon>
        <taxon>Pterygota</taxon>
        <taxon>Neoptera</taxon>
        <taxon>Endopterygota</taxon>
        <taxon>Diptera</taxon>
        <taxon>Brachycera</taxon>
        <taxon>Muscomorpha</taxon>
        <taxon>Ephydroidea</taxon>
        <taxon>Drosophilidae</taxon>
        <taxon>Drosophila</taxon>
    </lineage>
</organism>
<name>A0A0M4EAR8_DROBS</name>